<dbReference type="InterPro" id="IPR006912">
    <property type="entry name" value="Harbinger_derived_prot"/>
</dbReference>
<dbReference type="Pfam" id="PF04827">
    <property type="entry name" value="Plant_tran"/>
    <property type="match status" value="1"/>
</dbReference>
<keyword evidence="2" id="KW-1185">Reference proteome</keyword>
<sequence>MSSSSSDEVEERLEELFDEILEDTYNDIMEAQTYKQRKHAYIERNLFLMTFSKVEFPVLQARFAIVKNPALSMDKEKIGKITKACIILHNMIVENKRDGYIQFDISEFEEGDVTRSSRVDTDRPTNIANMLGIRDDVRDKRLHQRLKNDLIENIWNKFGDC</sequence>
<dbReference type="Gramene" id="Bo3g022710.1">
    <property type="protein sequence ID" value="Bo3g022710.1"/>
    <property type="gene ID" value="Bo3g022710"/>
</dbReference>
<proteinExistence type="predicted"/>
<organism evidence="1 2">
    <name type="scientific">Brassica oleracea var. oleracea</name>
    <dbReference type="NCBI Taxonomy" id="109376"/>
    <lineage>
        <taxon>Eukaryota</taxon>
        <taxon>Viridiplantae</taxon>
        <taxon>Streptophyta</taxon>
        <taxon>Embryophyta</taxon>
        <taxon>Tracheophyta</taxon>
        <taxon>Spermatophyta</taxon>
        <taxon>Magnoliopsida</taxon>
        <taxon>eudicotyledons</taxon>
        <taxon>Gunneridae</taxon>
        <taxon>Pentapetalae</taxon>
        <taxon>rosids</taxon>
        <taxon>malvids</taxon>
        <taxon>Brassicales</taxon>
        <taxon>Brassicaceae</taxon>
        <taxon>Brassiceae</taxon>
        <taxon>Brassica</taxon>
    </lineage>
</organism>
<dbReference type="Proteomes" id="UP000032141">
    <property type="component" value="Chromosome C3"/>
</dbReference>
<dbReference type="EnsemblPlants" id="Bo3g022710.1">
    <property type="protein sequence ID" value="Bo3g022710.1"/>
    <property type="gene ID" value="Bo3g022710"/>
</dbReference>
<reference evidence="1" key="2">
    <citation type="submission" date="2015-03" db="UniProtKB">
        <authorList>
            <consortium name="EnsemblPlants"/>
        </authorList>
    </citation>
    <scope>IDENTIFICATION</scope>
</reference>
<name>A0A0D3B3P2_BRAOL</name>
<dbReference type="PANTHER" id="PTHR47150">
    <property type="entry name" value="OS12G0169200 PROTEIN"/>
    <property type="match status" value="1"/>
</dbReference>
<evidence type="ECO:0000313" key="1">
    <source>
        <dbReference type="EnsemblPlants" id="Bo3g022710.1"/>
    </source>
</evidence>
<dbReference type="AlphaFoldDB" id="A0A0D3B3P2"/>
<accession>A0A0D3B3P2</accession>
<dbReference type="PANTHER" id="PTHR47150:SF5">
    <property type="entry name" value="OS07G0546750 PROTEIN"/>
    <property type="match status" value="1"/>
</dbReference>
<dbReference type="HOGENOM" id="CLU_1646058_0_0_1"/>
<evidence type="ECO:0000313" key="2">
    <source>
        <dbReference type="Proteomes" id="UP000032141"/>
    </source>
</evidence>
<protein>
    <submittedName>
        <fullName evidence="1">Uncharacterized protein</fullName>
    </submittedName>
</protein>
<reference evidence="1 2" key="1">
    <citation type="journal article" date="2014" name="Genome Biol.">
        <title>Transcriptome and methylome profiling reveals relics of genome dominance in the mesopolyploid Brassica oleracea.</title>
        <authorList>
            <person name="Parkin I.A."/>
            <person name="Koh C."/>
            <person name="Tang H."/>
            <person name="Robinson S.J."/>
            <person name="Kagale S."/>
            <person name="Clarke W.E."/>
            <person name="Town C.D."/>
            <person name="Nixon J."/>
            <person name="Krishnakumar V."/>
            <person name="Bidwell S.L."/>
            <person name="Denoeud F."/>
            <person name="Belcram H."/>
            <person name="Links M.G."/>
            <person name="Just J."/>
            <person name="Clarke C."/>
            <person name="Bender T."/>
            <person name="Huebert T."/>
            <person name="Mason A.S."/>
            <person name="Pires J.C."/>
            <person name="Barker G."/>
            <person name="Moore J."/>
            <person name="Walley P.G."/>
            <person name="Manoli S."/>
            <person name="Batley J."/>
            <person name="Edwards D."/>
            <person name="Nelson M.N."/>
            <person name="Wang X."/>
            <person name="Paterson A.H."/>
            <person name="King G."/>
            <person name="Bancroft I."/>
            <person name="Chalhoub B."/>
            <person name="Sharpe A.G."/>
        </authorList>
    </citation>
    <scope>NUCLEOTIDE SEQUENCE</scope>
    <source>
        <strain evidence="1 2">cv. TO1000</strain>
    </source>
</reference>